<name>A0A368VXR0_9ACTN</name>
<evidence type="ECO:0000256" key="1">
    <source>
        <dbReference type="SAM" id="MobiDB-lite"/>
    </source>
</evidence>
<organism evidence="2 3">
    <name type="scientific">Halopolyspora algeriensis</name>
    <dbReference type="NCBI Taxonomy" id="1500506"/>
    <lineage>
        <taxon>Bacteria</taxon>
        <taxon>Bacillati</taxon>
        <taxon>Actinomycetota</taxon>
        <taxon>Actinomycetes</taxon>
        <taxon>Actinomycetes incertae sedis</taxon>
        <taxon>Halopolyspora</taxon>
    </lineage>
</organism>
<comment type="caution">
    <text evidence="2">The sequence shown here is derived from an EMBL/GenBank/DDBJ whole genome shotgun (WGS) entry which is preliminary data.</text>
</comment>
<evidence type="ECO:0000313" key="2">
    <source>
        <dbReference type="EMBL" id="RCW46150.1"/>
    </source>
</evidence>
<proteinExistence type="predicted"/>
<dbReference type="AlphaFoldDB" id="A0A368VXR0"/>
<evidence type="ECO:0000313" key="3">
    <source>
        <dbReference type="Proteomes" id="UP000253495"/>
    </source>
</evidence>
<sequence length="64" mass="7311">MHGTDPGWDKRTEQQNRSSRDAEGKQRRSMAEVARNLPRNSSAADPPGRRADRVIRRSHRSGTR</sequence>
<reference evidence="2 3" key="1">
    <citation type="submission" date="2018-07" db="EMBL/GenBank/DDBJ databases">
        <title>Genomic Encyclopedia of Type Strains, Phase III (KMG-III): the genomes of soil and plant-associated and newly described type strains.</title>
        <authorList>
            <person name="Whitman W."/>
        </authorList>
    </citation>
    <scope>NUCLEOTIDE SEQUENCE [LARGE SCALE GENOMIC DNA]</scope>
    <source>
        <strain evidence="2 3">CECT 8575</strain>
    </source>
</reference>
<dbReference type="Proteomes" id="UP000253495">
    <property type="component" value="Unassembled WGS sequence"/>
</dbReference>
<gene>
    <name evidence="2" type="ORF">DFQ14_102452</name>
</gene>
<protein>
    <submittedName>
        <fullName evidence="2">Uncharacterized protein</fullName>
    </submittedName>
</protein>
<accession>A0A368VXR0</accession>
<feature type="compositionally biased region" description="Basic and acidic residues" evidence="1">
    <location>
        <begin position="7"/>
        <end position="30"/>
    </location>
</feature>
<keyword evidence="3" id="KW-1185">Reference proteome</keyword>
<dbReference type="EMBL" id="QPJC01000002">
    <property type="protein sequence ID" value="RCW46150.1"/>
    <property type="molecule type" value="Genomic_DNA"/>
</dbReference>
<feature type="region of interest" description="Disordered" evidence="1">
    <location>
        <begin position="1"/>
        <end position="64"/>
    </location>
</feature>